<dbReference type="InterPro" id="IPR050270">
    <property type="entry name" value="DegV_domain_contain"/>
</dbReference>
<dbReference type="GO" id="GO:0006071">
    <property type="term" value="P:glycerol metabolic process"/>
    <property type="evidence" value="ECO:0007669"/>
    <property type="project" value="InterPro"/>
</dbReference>
<organism evidence="2 3">
    <name type="scientific">Candidatus Cellulosilyticum pullistercoris</name>
    <dbReference type="NCBI Taxonomy" id="2838521"/>
    <lineage>
        <taxon>Bacteria</taxon>
        <taxon>Bacillati</taxon>
        <taxon>Bacillota</taxon>
        <taxon>Clostridia</taxon>
        <taxon>Lachnospirales</taxon>
        <taxon>Cellulosilyticaceae</taxon>
        <taxon>Cellulosilyticum</taxon>
    </lineage>
</organism>
<evidence type="ECO:0000259" key="1">
    <source>
        <dbReference type="PROSITE" id="PS51480"/>
    </source>
</evidence>
<name>A0A9E2KDP7_9FIRM</name>
<reference evidence="2" key="2">
    <citation type="submission" date="2021-04" db="EMBL/GenBank/DDBJ databases">
        <authorList>
            <person name="Gilroy R."/>
        </authorList>
    </citation>
    <scope>NUCLEOTIDE SEQUENCE</scope>
    <source>
        <strain evidence="2">B5-657</strain>
    </source>
</reference>
<comment type="caution">
    <text evidence="2">The sequence shown here is derived from an EMBL/GenBank/DDBJ whole genome shotgun (WGS) entry which is preliminary data.</text>
</comment>
<feature type="domain" description="DhaL" evidence="1">
    <location>
        <begin position="9"/>
        <end position="205"/>
    </location>
</feature>
<reference evidence="2" key="1">
    <citation type="journal article" date="2021" name="PeerJ">
        <title>Extensive microbial diversity within the chicken gut microbiome revealed by metagenomics and culture.</title>
        <authorList>
            <person name="Gilroy R."/>
            <person name="Ravi A."/>
            <person name="Getino M."/>
            <person name="Pursley I."/>
            <person name="Horton D.L."/>
            <person name="Alikhan N.F."/>
            <person name="Baker D."/>
            <person name="Gharbi K."/>
            <person name="Hall N."/>
            <person name="Watson M."/>
            <person name="Adriaenssens E.M."/>
            <person name="Foster-Nyarko E."/>
            <person name="Jarju S."/>
            <person name="Secka A."/>
            <person name="Antonio M."/>
            <person name="Oren A."/>
            <person name="Chaudhuri R.R."/>
            <person name="La Ragione R."/>
            <person name="Hildebrand F."/>
            <person name="Pallen M.J."/>
        </authorList>
    </citation>
    <scope>NUCLEOTIDE SEQUENCE</scope>
    <source>
        <strain evidence="2">B5-657</strain>
    </source>
</reference>
<evidence type="ECO:0000313" key="2">
    <source>
        <dbReference type="EMBL" id="MBU3804801.1"/>
    </source>
</evidence>
<dbReference type="PROSITE" id="PS51480">
    <property type="entry name" value="DHAL"/>
    <property type="match status" value="1"/>
</dbReference>
<protein>
    <submittedName>
        <fullName evidence="2">DAK2 domain-containing protein</fullName>
    </submittedName>
</protein>
<dbReference type="InterPro" id="IPR033470">
    <property type="entry name" value="FakA-like_C"/>
</dbReference>
<dbReference type="InterPro" id="IPR019986">
    <property type="entry name" value="YloV-like"/>
</dbReference>
<dbReference type="Pfam" id="PF13684">
    <property type="entry name" value="FakA-like_C"/>
    <property type="match status" value="1"/>
</dbReference>
<dbReference type="SMART" id="SM01120">
    <property type="entry name" value="Dak2"/>
    <property type="match status" value="1"/>
</dbReference>
<dbReference type="NCBIfam" id="TIGR03599">
    <property type="entry name" value="YloV"/>
    <property type="match status" value="1"/>
</dbReference>
<dbReference type="EMBL" id="JAHLFQ010000201">
    <property type="protein sequence ID" value="MBU3804801.1"/>
    <property type="molecule type" value="Genomic_DNA"/>
</dbReference>
<dbReference type="AlphaFoldDB" id="A0A9E2KDP7"/>
<sequence length="550" mass="59767">MEIKNIDAKQLQAMFIAGATALDEKKQMVNEMNVFPVPDGDTGTNMSLTIMSAAKEVEAVETVTYTSVVKAAANGSLRGARGNSGVILSQLVRGFSKGIMEADENGEVVDTVVLANAFQKGVDTAYKAVMKPKEGTILTVAREIAIKALEMSLETSDIKVFIQNVLKHGYETLNKTPDMLPVLKEAGVVDAGGQGLLCILEGAARVVIENLQIEIKKPSVKRNEEAFAALKSFNTEDITFGYCTEFIASRQDEAHFDEDTFKAYLESIGDSIVVVADEEYVKVHVHTDNPGLALQKALEIGALHNIKIENMREQHSSIFTEVDEKSDEPRQALGVVSIAAGSGIAEIMTSLGATQVIEGGQTMNPSTEDILEAIKACHAEKVIVLPNNKNIILAADQAATIEEDTKVYVLPTTTMPQGIAAMIAKDCGSPDDMEALLDEMKEAVSTVQTAQITIAVRDTTLEGESIIEGEYLGMLEGRIVVHNKDLKETFNELLKKMKEDAEVITIYYGEGITEEVAKGYKEDAEAIFEDADIELYDGKQPVYYFMISAE</sequence>
<dbReference type="InterPro" id="IPR036117">
    <property type="entry name" value="DhaL_dom_sf"/>
</dbReference>
<dbReference type="Gene3D" id="1.25.40.340">
    <property type="match status" value="1"/>
</dbReference>
<accession>A0A9E2KDP7</accession>
<dbReference type="InterPro" id="IPR048394">
    <property type="entry name" value="FakA-like_M"/>
</dbReference>
<proteinExistence type="predicted"/>
<dbReference type="Pfam" id="PF21645">
    <property type="entry name" value="FakA-like_M"/>
    <property type="match status" value="1"/>
</dbReference>
<evidence type="ECO:0000313" key="3">
    <source>
        <dbReference type="Proteomes" id="UP000824229"/>
    </source>
</evidence>
<dbReference type="PANTHER" id="PTHR33434:SF4">
    <property type="entry name" value="PHOSPHATASE PROTEIN"/>
    <property type="match status" value="1"/>
</dbReference>
<dbReference type="GO" id="GO:0004371">
    <property type="term" value="F:glycerone kinase activity"/>
    <property type="evidence" value="ECO:0007669"/>
    <property type="project" value="InterPro"/>
</dbReference>
<gene>
    <name evidence="2" type="ORF">H9872_08590</name>
</gene>
<dbReference type="Pfam" id="PF02734">
    <property type="entry name" value="Dak2"/>
    <property type="match status" value="1"/>
</dbReference>
<dbReference type="SMART" id="SM01121">
    <property type="entry name" value="Dak1_2"/>
    <property type="match status" value="1"/>
</dbReference>
<dbReference type="SUPFAM" id="SSF101473">
    <property type="entry name" value="DhaL-like"/>
    <property type="match status" value="1"/>
</dbReference>
<dbReference type="Proteomes" id="UP000824229">
    <property type="component" value="Unassembled WGS sequence"/>
</dbReference>
<dbReference type="PANTHER" id="PTHR33434">
    <property type="entry name" value="DEGV DOMAIN-CONTAINING PROTEIN DR_1986-RELATED"/>
    <property type="match status" value="1"/>
</dbReference>
<dbReference type="InterPro" id="IPR004007">
    <property type="entry name" value="DhaL_dom"/>
</dbReference>